<evidence type="ECO:0000256" key="1">
    <source>
        <dbReference type="ARBA" id="ARBA00022669"/>
    </source>
</evidence>
<dbReference type="SUPFAM" id="SSF57625">
    <property type="entry name" value="Invertebrate chitin-binding proteins"/>
    <property type="match status" value="5"/>
</dbReference>
<keyword evidence="4" id="KW-1015">Disulfide bond</keyword>
<feature type="chain" id="PRO_5045673175" description="Chitin-binding type-2 domain-containing protein" evidence="7">
    <location>
        <begin position="23"/>
        <end position="471"/>
    </location>
</feature>
<feature type="compositionally biased region" description="Low complexity" evidence="6">
    <location>
        <begin position="189"/>
        <end position="225"/>
    </location>
</feature>
<dbReference type="InterPro" id="IPR051940">
    <property type="entry name" value="Chitin_bind-dev_reg"/>
</dbReference>
<feature type="region of interest" description="Disordered" evidence="6">
    <location>
        <begin position="286"/>
        <end position="319"/>
    </location>
</feature>
<comment type="caution">
    <text evidence="9">The sequence shown here is derived from an EMBL/GenBank/DDBJ whole genome shotgun (WGS) entry which is preliminary data.</text>
</comment>
<feature type="domain" description="Chitin-binding type-2" evidence="8">
    <location>
        <begin position="129"/>
        <end position="186"/>
    </location>
</feature>
<evidence type="ECO:0000256" key="4">
    <source>
        <dbReference type="ARBA" id="ARBA00023157"/>
    </source>
</evidence>
<evidence type="ECO:0000256" key="6">
    <source>
        <dbReference type="SAM" id="MobiDB-lite"/>
    </source>
</evidence>
<dbReference type="EMBL" id="CAXLJM020000102">
    <property type="protein sequence ID" value="CAL8133849.1"/>
    <property type="molecule type" value="Genomic_DNA"/>
</dbReference>
<feature type="domain" description="Chitin-binding type-2" evidence="8">
    <location>
        <begin position="320"/>
        <end position="377"/>
    </location>
</feature>
<feature type="domain" description="Chitin-binding type-2" evidence="8">
    <location>
        <begin position="29"/>
        <end position="86"/>
    </location>
</feature>
<reference evidence="9 10" key="1">
    <citation type="submission" date="2024-08" db="EMBL/GenBank/DDBJ databases">
        <authorList>
            <person name="Cucini C."/>
            <person name="Frati F."/>
        </authorList>
    </citation>
    <scope>NUCLEOTIDE SEQUENCE [LARGE SCALE GENOMIC DNA]</scope>
</reference>
<sequence>MEQQKLTIGIWLIASLFSAIYGDRGPVDFYDCTGKLDGNYQHPSDCQRFMSCVGQLYAYERDCPAGLNYDASNDRCDWPSQVGCIIDSPPTTTTTEEPTTTTEEPTTTTEEPTTTTEEPTTTTTTEPPIFDCSGLEDGNYPHPEECTKFVSCVAGKYLYIRDCPADLHYDPRSDRCEYPWLAGCDSSLTTTTEEPTTTTEEPTTTTEEPTTTTEEPTTTTTTEPPIFDCYGLEDGNYPHPEECTKFVSCVAGKYLYIRDCPADLHYDPRSDRCEYPWLAGCDSSLTTTTEEPTTTTEEPTTTTTTTTEEPTTTTTTEPPIFDCSGLEDGNYPHPEECTKFVSCVAGKYLYIRDCPADLHYDPRSDRCEYQWLAGCDSSLTTTTEEPTTTEAITTTSEPTTTDVPETTSPKQDQLSCTGRADGNYPHPNCNKFISCVAGQYLYEMDCPAGLQYDARTDRCDYAEIVGCSSSN</sequence>
<evidence type="ECO:0000256" key="3">
    <source>
        <dbReference type="ARBA" id="ARBA00022737"/>
    </source>
</evidence>
<dbReference type="SMART" id="SM00494">
    <property type="entry name" value="ChtBD2"/>
    <property type="match status" value="5"/>
</dbReference>
<evidence type="ECO:0000313" key="10">
    <source>
        <dbReference type="Proteomes" id="UP001642540"/>
    </source>
</evidence>
<feature type="domain" description="Chitin-binding type-2" evidence="8">
    <location>
        <begin position="226"/>
        <end position="283"/>
    </location>
</feature>
<evidence type="ECO:0000256" key="5">
    <source>
        <dbReference type="ARBA" id="ARBA00023180"/>
    </source>
</evidence>
<dbReference type="Proteomes" id="UP001642540">
    <property type="component" value="Unassembled WGS sequence"/>
</dbReference>
<evidence type="ECO:0000256" key="2">
    <source>
        <dbReference type="ARBA" id="ARBA00022729"/>
    </source>
</evidence>
<evidence type="ECO:0000256" key="7">
    <source>
        <dbReference type="SAM" id="SignalP"/>
    </source>
</evidence>
<keyword evidence="5" id="KW-0325">Glycoprotein</keyword>
<keyword evidence="1" id="KW-0147">Chitin-binding</keyword>
<evidence type="ECO:0000313" key="9">
    <source>
        <dbReference type="EMBL" id="CAL8133849.1"/>
    </source>
</evidence>
<dbReference type="InterPro" id="IPR002557">
    <property type="entry name" value="Chitin-bd_dom"/>
</dbReference>
<feature type="compositionally biased region" description="Low complexity" evidence="6">
    <location>
        <begin position="89"/>
        <end position="128"/>
    </location>
</feature>
<feature type="domain" description="Chitin-binding type-2" evidence="8">
    <location>
        <begin position="413"/>
        <end position="469"/>
    </location>
</feature>
<keyword evidence="2 7" id="KW-0732">Signal</keyword>
<dbReference type="PROSITE" id="PS50940">
    <property type="entry name" value="CHIT_BIND_II"/>
    <property type="match status" value="5"/>
</dbReference>
<name>A0ABP1RRK3_9HEXA</name>
<protein>
    <recommendedName>
        <fullName evidence="8">Chitin-binding type-2 domain-containing protein</fullName>
    </recommendedName>
</protein>
<dbReference type="InterPro" id="IPR036508">
    <property type="entry name" value="Chitin-bd_dom_sf"/>
</dbReference>
<gene>
    <name evidence="9" type="ORF">ODALV1_LOCUS25246</name>
</gene>
<feature type="region of interest" description="Disordered" evidence="6">
    <location>
        <begin position="380"/>
        <end position="415"/>
    </location>
</feature>
<dbReference type="Gene3D" id="2.170.140.10">
    <property type="entry name" value="Chitin binding domain"/>
    <property type="match status" value="5"/>
</dbReference>
<feature type="signal peptide" evidence="7">
    <location>
        <begin position="1"/>
        <end position="22"/>
    </location>
</feature>
<dbReference type="PANTHER" id="PTHR23301">
    <property type="entry name" value="CHITIN BINDING PERITROPHIN-A"/>
    <property type="match status" value="1"/>
</dbReference>
<organism evidence="9 10">
    <name type="scientific">Orchesella dallaii</name>
    <dbReference type="NCBI Taxonomy" id="48710"/>
    <lineage>
        <taxon>Eukaryota</taxon>
        <taxon>Metazoa</taxon>
        <taxon>Ecdysozoa</taxon>
        <taxon>Arthropoda</taxon>
        <taxon>Hexapoda</taxon>
        <taxon>Collembola</taxon>
        <taxon>Entomobryomorpha</taxon>
        <taxon>Entomobryoidea</taxon>
        <taxon>Orchesellidae</taxon>
        <taxon>Orchesellinae</taxon>
        <taxon>Orchesella</taxon>
    </lineage>
</organism>
<dbReference type="PANTHER" id="PTHR23301:SF0">
    <property type="entry name" value="CHITIN-BINDING TYPE-2 DOMAIN-CONTAINING PROTEIN-RELATED"/>
    <property type="match status" value="1"/>
</dbReference>
<feature type="compositionally biased region" description="Low complexity" evidence="6">
    <location>
        <begin position="380"/>
        <end position="409"/>
    </location>
</feature>
<keyword evidence="10" id="KW-1185">Reference proteome</keyword>
<evidence type="ECO:0000259" key="8">
    <source>
        <dbReference type="PROSITE" id="PS50940"/>
    </source>
</evidence>
<keyword evidence="3" id="KW-0677">Repeat</keyword>
<proteinExistence type="predicted"/>
<accession>A0ABP1RRK3</accession>
<feature type="region of interest" description="Disordered" evidence="6">
    <location>
        <begin position="87"/>
        <end position="128"/>
    </location>
</feature>
<dbReference type="Pfam" id="PF01607">
    <property type="entry name" value="CBM_14"/>
    <property type="match status" value="5"/>
</dbReference>
<feature type="region of interest" description="Disordered" evidence="6">
    <location>
        <begin position="187"/>
        <end position="225"/>
    </location>
</feature>